<evidence type="ECO:0000313" key="16">
    <source>
        <dbReference type="EMBL" id="OES44429.1"/>
    </source>
</evidence>
<evidence type="ECO:0000313" key="17">
    <source>
        <dbReference type="Proteomes" id="UP000095658"/>
    </source>
</evidence>
<keyword evidence="10" id="KW-0067">ATP-binding</keyword>
<evidence type="ECO:0000256" key="5">
    <source>
        <dbReference type="ARBA" id="ARBA00022553"/>
    </source>
</evidence>
<dbReference type="Pfam" id="PF00512">
    <property type="entry name" value="HisKA"/>
    <property type="match status" value="1"/>
</dbReference>
<dbReference type="CDD" id="cd00082">
    <property type="entry name" value="HisKA"/>
    <property type="match status" value="1"/>
</dbReference>
<dbReference type="Pfam" id="PF02518">
    <property type="entry name" value="HATPase_c"/>
    <property type="match status" value="1"/>
</dbReference>
<evidence type="ECO:0000256" key="6">
    <source>
        <dbReference type="ARBA" id="ARBA00022679"/>
    </source>
</evidence>
<keyword evidence="7 14" id="KW-0812">Transmembrane</keyword>
<dbReference type="InterPro" id="IPR036890">
    <property type="entry name" value="HATPase_C_sf"/>
</dbReference>
<reference evidence="16 17" key="1">
    <citation type="submission" date="2016-06" db="EMBL/GenBank/DDBJ databases">
        <title>Domibacillus iocasae genome sequencing.</title>
        <authorList>
            <person name="Verma A."/>
            <person name="Pal Y."/>
            <person name="Ojha A.K."/>
            <person name="Krishnamurthi S."/>
        </authorList>
    </citation>
    <scope>NUCLEOTIDE SEQUENCE [LARGE SCALE GENOMIC DNA]</scope>
    <source>
        <strain evidence="16 17">DSM 29979</strain>
    </source>
</reference>
<dbReference type="InterPro" id="IPR029151">
    <property type="entry name" value="Sensor-like_sf"/>
</dbReference>
<dbReference type="AlphaFoldDB" id="A0A1E7DMZ7"/>
<dbReference type="InterPro" id="IPR005467">
    <property type="entry name" value="His_kinase_dom"/>
</dbReference>
<protein>
    <recommendedName>
        <fullName evidence="3">histidine kinase</fullName>
        <ecNumber evidence="3">2.7.13.3</ecNumber>
    </recommendedName>
</protein>
<keyword evidence="5" id="KW-0597">Phosphoprotein</keyword>
<comment type="caution">
    <text evidence="16">The sequence shown here is derived from an EMBL/GenBank/DDBJ whole genome shotgun (WGS) entry which is preliminary data.</text>
</comment>
<dbReference type="InterPro" id="IPR033479">
    <property type="entry name" value="dCache_1"/>
</dbReference>
<keyword evidence="4" id="KW-1003">Cell membrane</keyword>
<dbReference type="SUPFAM" id="SSF55874">
    <property type="entry name" value="ATPase domain of HSP90 chaperone/DNA topoisomerase II/histidine kinase"/>
    <property type="match status" value="1"/>
</dbReference>
<proteinExistence type="predicted"/>
<dbReference type="GO" id="GO:0005524">
    <property type="term" value="F:ATP binding"/>
    <property type="evidence" value="ECO:0007669"/>
    <property type="project" value="UniProtKB-KW"/>
</dbReference>
<comment type="subcellular location">
    <subcellularLocation>
        <location evidence="2">Cell membrane</location>
        <topology evidence="2">Multi-pass membrane protein</topology>
    </subcellularLocation>
</comment>
<dbReference type="InterPro" id="IPR036097">
    <property type="entry name" value="HisK_dim/P_sf"/>
</dbReference>
<evidence type="ECO:0000256" key="11">
    <source>
        <dbReference type="ARBA" id="ARBA00022989"/>
    </source>
</evidence>
<dbReference type="PANTHER" id="PTHR43065:SF46">
    <property type="entry name" value="C4-DICARBOXYLATE TRANSPORT SENSOR PROTEIN DCTB"/>
    <property type="match status" value="1"/>
</dbReference>
<dbReference type="Proteomes" id="UP000095658">
    <property type="component" value="Unassembled WGS sequence"/>
</dbReference>
<dbReference type="InterPro" id="IPR003594">
    <property type="entry name" value="HATPase_dom"/>
</dbReference>
<dbReference type="CDD" id="cd12913">
    <property type="entry name" value="PDC1_MCP_like"/>
    <property type="match status" value="1"/>
</dbReference>
<evidence type="ECO:0000256" key="13">
    <source>
        <dbReference type="ARBA" id="ARBA00023136"/>
    </source>
</evidence>
<dbReference type="Gene3D" id="1.10.287.130">
    <property type="match status" value="1"/>
</dbReference>
<comment type="catalytic activity">
    <reaction evidence="1">
        <text>ATP + protein L-histidine = ADP + protein N-phospho-L-histidine.</text>
        <dbReference type="EC" id="2.7.13.3"/>
    </reaction>
</comment>
<keyword evidence="11 14" id="KW-1133">Transmembrane helix</keyword>
<dbReference type="SMART" id="SM00387">
    <property type="entry name" value="HATPase_c"/>
    <property type="match status" value="1"/>
</dbReference>
<evidence type="ECO:0000256" key="7">
    <source>
        <dbReference type="ARBA" id="ARBA00022692"/>
    </source>
</evidence>
<dbReference type="SUPFAM" id="SSF103190">
    <property type="entry name" value="Sensory domain-like"/>
    <property type="match status" value="1"/>
</dbReference>
<keyword evidence="9" id="KW-0418">Kinase</keyword>
<dbReference type="PANTHER" id="PTHR43065">
    <property type="entry name" value="SENSOR HISTIDINE KINASE"/>
    <property type="match status" value="1"/>
</dbReference>
<keyword evidence="12" id="KW-0902">Two-component regulatory system</keyword>
<dbReference type="Pfam" id="PF02743">
    <property type="entry name" value="dCache_1"/>
    <property type="match status" value="1"/>
</dbReference>
<accession>A0A1E7DMZ7</accession>
<evidence type="ECO:0000256" key="8">
    <source>
        <dbReference type="ARBA" id="ARBA00022741"/>
    </source>
</evidence>
<keyword evidence="13 14" id="KW-0472">Membrane</keyword>
<evidence type="ECO:0000256" key="3">
    <source>
        <dbReference type="ARBA" id="ARBA00012438"/>
    </source>
</evidence>
<feature type="transmembrane region" description="Helical" evidence="14">
    <location>
        <begin position="307"/>
        <end position="330"/>
    </location>
</feature>
<dbReference type="InterPro" id="IPR004358">
    <property type="entry name" value="Sig_transdc_His_kin-like_C"/>
</dbReference>
<keyword evidence="8" id="KW-0547">Nucleotide-binding</keyword>
<dbReference type="PRINTS" id="PR00344">
    <property type="entry name" value="BCTRLSENSOR"/>
</dbReference>
<dbReference type="CDD" id="cd12912">
    <property type="entry name" value="PDC2_MCP_like"/>
    <property type="match status" value="1"/>
</dbReference>
<name>A0A1E7DMZ7_9BACI</name>
<keyword evidence="6" id="KW-0808">Transferase</keyword>
<feature type="transmembrane region" description="Helical" evidence="14">
    <location>
        <begin position="12"/>
        <end position="31"/>
    </location>
</feature>
<dbReference type="GO" id="GO:0000155">
    <property type="term" value="F:phosphorelay sensor kinase activity"/>
    <property type="evidence" value="ECO:0007669"/>
    <property type="project" value="InterPro"/>
</dbReference>
<evidence type="ECO:0000256" key="14">
    <source>
        <dbReference type="SAM" id="Phobius"/>
    </source>
</evidence>
<dbReference type="SUPFAM" id="SSF47384">
    <property type="entry name" value="Homodimeric domain of signal transducing histidine kinase"/>
    <property type="match status" value="1"/>
</dbReference>
<dbReference type="RefSeq" id="WP_069939025.1">
    <property type="nucleotide sequence ID" value="NZ_MAMP01000022.1"/>
</dbReference>
<dbReference type="Gene3D" id="3.30.450.20">
    <property type="entry name" value="PAS domain"/>
    <property type="match status" value="1"/>
</dbReference>
<evidence type="ECO:0000259" key="15">
    <source>
        <dbReference type="PROSITE" id="PS50109"/>
    </source>
</evidence>
<evidence type="ECO:0000256" key="1">
    <source>
        <dbReference type="ARBA" id="ARBA00000085"/>
    </source>
</evidence>
<dbReference type="InterPro" id="IPR003661">
    <property type="entry name" value="HisK_dim/P_dom"/>
</dbReference>
<dbReference type="Gene3D" id="3.30.565.10">
    <property type="entry name" value="Histidine kinase-like ATPase, C-terminal domain"/>
    <property type="match status" value="1"/>
</dbReference>
<dbReference type="STRING" id="1714016.BA724_09115"/>
<dbReference type="GO" id="GO:0005886">
    <property type="term" value="C:plasma membrane"/>
    <property type="evidence" value="ECO:0007669"/>
    <property type="project" value="UniProtKB-SubCell"/>
</dbReference>
<dbReference type="PROSITE" id="PS50109">
    <property type="entry name" value="HIS_KIN"/>
    <property type="match status" value="1"/>
</dbReference>
<organism evidence="16 17">
    <name type="scientific">Domibacillus iocasae</name>
    <dbReference type="NCBI Taxonomy" id="1714016"/>
    <lineage>
        <taxon>Bacteria</taxon>
        <taxon>Bacillati</taxon>
        <taxon>Bacillota</taxon>
        <taxon>Bacilli</taxon>
        <taxon>Bacillales</taxon>
        <taxon>Bacillaceae</taxon>
        <taxon>Domibacillus</taxon>
    </lineage>
</organism>
<evidence type="ECO:0000256" key="12">
    <source>
        <dbReference type="ARBA" id="ARBA00023012"/>
    </source>
</evidence>
<evidence type="ECO:0000256" key="2">
    <source>
        <dbReference type="ARBA" id="ARBA00004651"/>
    </source>
</evidence>
<feature type="domain" description="Histidine kinase" evidence="15">
    <location>
        <begin position="355"/>
        <end position="561"/>
    </location>
</feature>
<sequence length="571" mass="63290">MEVKWFSVKKKLILFSLLLLLIPLSIIIFFANGKVRETTEREYVNSSLREIEKLDNAISMYFKGIKEDLNTLATDPRVLKADSSIMTYKDIKGKGPPVQMTPSKNGAVEKEIYEVFSHFGKNHPDATYVYMGTEEGRYVQYPEGPTLPGYDPRMRPWYVTALEDPGEILMTGAYISSGLTHKIVSNVVTIERNGKRIGVMGLDVSLDGLTSLIQDVKIGGSGYVILTQSDGTIIAHPKKPELNLESISELNIPELGAIGQDGAFEAKVDGEESVLHVITSKNNNWKYISIIEKKDLAASADQIGQNLLIIGSLVVIIAIIISVFIIIRFTNNFRKLAKEMRKLEKLKTVSEIAASISHEVRNPLTVIKGFLQLLKESNLNEEDKMMYLAISLDELERAEHIITDYLTFAKPSLENVKVLDLAKELDYVLTVVSPYANMNNVHIEVFWEENLCISGEAAKLHQCLINVIKNGIEAMPEGGQLSVSLKKTGSKAWLSVTDSGTGMSEEQLERLGTPFYTTKDKGTGLGTMVVYSIVKAMSGEIKVKSEENKGTSFTIALPIAQNSQPKDGMKE</sequence>
<evidence type="ECO:0000256" key="9">
    <source>
        <dbReference type="ARBA" id="ARBA00022777"/>
    </source>
</evidence>
<dbReference type="SMART" id="SM00388">
    <property type="entry name" value="HisKA"/>
    <property type="match status" value="1"/>
</dbReference>
<dbReference type="EMBL" id="MAMP01000022">
    <property type="protein sequence ID" value="OES44429.1"/>
    <property type="molecule type" value="Genomic_DNA"/>
</dbReference>
<keyword evidence="17" id="KW-1185">Reference proteome</keyword>
<evidence type="ECO:0000256" key="4">
    <source>
        <dbReference type="ARBA" id="ARBA00022475"/>
    </source>
</evidence>
<evidence type="ECO:0000256" key="10">
    <source>
        <dbReference type="ARBA" id="ARBA00022840"/>
    </source>
</evidence>
<dbReference type="EC" id="2.7.13.3" evidence="3"/>
<gene>
    <name evidence="16" type="ORF">BA724_09115</name>
</gene>
<dbReference type="OrthoDB" id="9815750at2"/>